<dbReference type="Proteomes" id="UP000008021">
    <property type="component" value="Chromosome 11"/>
</dbReference>
<feature type="compositionally biased region" description="Basic and acidic residues" evidence="1">
    <location>
        <begin position="176"/>
        <end position="192"/>
    </location>
</feature>
<dbReference type="PANTHER" id="PTHR33326">
    <property type="entry name" value="OS05G0543800 PROTEIN"/>
    <property type="match status" value="1"/>
</dbReference>
<proteinExistence type="predicted"/>
<dbReference type="HOGENOM" id="CLU_035562_3_1_1"/>
<dbReference type="AlphaFoldDB" id="A0A0E0F850"/>
<name>A0A0E0F850_9ORYZ</name>
<accession>A0A0E0F850</accession>
<evidence type="ECO:0000313" key="3">
    <source>
        <dbReference type="EnsemblPlants" id="OMERI11G17630.1"/>
    </source>
</evidence>
<organism evidence="3">
    <name type="scientific">Oryza meridionalis</name>
    <dbReference type="NCBI Taxonomy" id="40149"/>
    <lineage>
        <taxon>Eukaryota</taxon>
        <taxon>Viridiplantae</taxon>
        <taxon>Streptophyta</taxon>
        <taxon>Embryophyta</taxon>
        <taxon>Tracheophyta</taxon>
        <taxon>Spermatophyta</taxon>
        <taxon>Magnoliopsida</taxon>
        <taxon>Liliopsida</taxon>
        <taxon>Poales</taxon>
        <taxon>Poaceae</taxon>
        <taxon>BOP clade</taxon>
        <taxon>Oryzoideae</taxon>
        <taxon>Oryzeae</taxon>
        <taxon>Oryzinae</taxon>
        <taxon>Oryza</taxon>
    </lineage>
</organism>
<feature type="region of interest" description="Disordered" evidence="1">
    <location>
        <begin position="174"/>
        <end position="199"/>
    </location>
</feature>
<protein>
    <recommendedName>
        <fullName evidence="2">DUF3615 domain-containing protein</fullName>
    </recommendedName>
</protein>
<dbReference type="EnsemblPlants" id="OMERI11G17630.1">
    <property type="protein sequence ID" value="OMERI11G17630.1"/>
    <property type="gene ID" value="OMERI11G17630"/>
</dbReference>
<keyword evidence="4" id="KW-1185">Reference proteome</keyword>
<reference evidence="3" key="2">
    <citation type="submission" date="2018-05" db="EMBL/GenBank/DDBJ databases">
        <title>OmerRS3 (Oryza meridionalis Reference Sequence Version 3).</title>
        <authorList>
            <person name="Zhang J."/>
            <person name="Kudrna D."/>
            <person name="Lee S."/>
            <person name="Talag J."/>
            <person name="Welchert J."/>
            <person name="Wing R.A."/>
        </authorList>
    </citation>
    <scope>NUCLEOTIDE SEQUENCE [LARGE SCALE GENOMIC DNA]</scope>
    <source>
        <strain evidence="3">cv. OR44</strain>
    </source>
</reference>
<dbReference type="Pfam" id="PF12274">
    <property type="entry name" value="DUF3615"/>
    <property type="match status" value="1"/>
</dbReference>
<evidence type="ECO:0000256" key="1">
    <source>
        <dbReference type="SAM" id="MobiDB-lite"/>
    </source>
</evidence>
<dbReference type="Gramene" id="OMERI11G17630.1">
    <property type="protein sequence ID" value="OMERI11G17630.1"/>
    <property type="gene ID" value="OMERI11G17630"/>
</dbReference>
<dbReference type="InterPro" id="IPR022059">
    <property type="entry name" value="DUF3615"/>
</dbReference>
<sequence>MEHAGGDHVSPAAATRDHQQPPQVNGSSSRARALDASVPNQQDPFSALYSQRKRRSGQKRGGEQSPTLPVKERDDDVSSSELGPTSKDLSKVEALVVVHVGNTGSDGLDSTFAQPAALEEAVSPSLSEEIREYEEYLKEHTFDSMEAAFEYLRTGQRVVLPKVEFSDDESSSEQFLLEKSEDQSTLEPEHDQSVVTQGQCDDSSFEEITQNGKKWMSEEVMVAFEKYITRRDDLKEYDYQFDELLHQCFNVEHYYKIFHHFNFTVKMKAPCSTDWTSVLYFAEVKELLGHKIYFCSPLEPNEDGNCYACKNQGMENLKHPIVGVFDRGFPTQVFPYTYSSGSDHRWS</sequence>
<dbReference type="eggNOG" id="ENOG502R867">
    <property type="taxonomic scope" value="Eukaryota"/>
</dbReference>
<evidence type="ECO:0000259" key="2">
    <source>
        <dbReference type="Pfam" id="PF12274"/>
    </source>
</evidence>
<feature type="region of interest" description="Disordered" evidence="1">
    <location>
        <begin position="1"/>
        <end position="88"/>
    </location>
</feature>
<reference evidence="3" key="1">
    <citation type="submission" date="2015-04" db="UniProtKB">
        <authorList>
            <consortium name="EnsemblPlants"/>
        </authorList>
    </citation>
    <scope>IDENTIFICATION</scope>
</reference>
<feature type="compositionally biased region" description="Polar residues" evidence="1">
    <location>
        <begin position="20"/>
        <end position="30"/>
    </location>
</feature>
<evidence type="ECO:0000313" key="4">
    <source>
        <dbReference type="Proteomes" id="UP000008021"/>
    </source>
</evidence>
<feature type="domain" description="DUF3615" evidence="2">
    <location>
        <begin position="221"/>
        <end position="320"/>
    </location>
</feature>
<dbReference type="PANTHER" id="PTHR33326:SF38">
    <property type="entry name" value="EXPRESSED PROTEIN"/>
    <property type="match status" value="1"/>
</dbReference>